<accession>A0AAE1NS83</accession>
<feature type="compositionally biased region" description="Basic and acidic residues" evidence="1">
    <location>
        <begin position="24"/>
        <end position="40"/>
    </location>
</feature>
<keyword evidence="3" id="KW-1185">Reference proteome</keyword>
<dbReference type="Proteomes" id="UP001292094">
    <property type="component" value="Unassembled WGS sequence"/>
</dbReference>
<name>A0AAE1NS83_9EUCA</name>
<dbReference type="EMBL" id="JAWZYT010004120">
    <property type="protein sequence ID" value="KAK4295213.1"/>
    <property type="molecule type" value="Genomic_DNA"/>
</dbReference>
<organism evidence="2 3">
    <name type="scientific">Petrolisthes manimaculis</name>
    <dbReference type="NCBI Taxonomy" id="1843537"/>
    <lineage>
        <taxon>Eukaryota</taxon>
        <taxon>Metazoa</taxon>
        <taxon>Ecdysozoa</taxon>
        <taxon>Arthropoda</taxon>
        <taxon>Crustacea</taxon>
        <taxon>Multicrustacea</taxon>
        <taxon>Malacostraca</taxon>
        <taxon>Eumalacostraca</taxon>
        <taxon>Eucarida</taxon>
        <taxon>Decapoda</taxon>
        <taxon>Pleocyemata</taxon>
        <taxon>Anomura</taxon>
        <taxon>Galatheoidea</taxon>
        <taxon>Porcellanidae</taxon>
        <taxon>Petrolisthes</taxon>
    </lineage>
</organism>
<comment type="caution">
    <text evidence="2">The sequence shown here is derived from an EMBL/GenBank/DDBJ whole genome shotgun (WGS) entry which is preliminary data.</text>
</comment>
<feature type="compositionally biased region" description="Basic and acidic residues" evidence="1">
    <location>
        <begin position="1"/>
        <end position="16"/>
    </location>
</feature>
<feature type="region of interest" description="Disordered" evidence="1">
    <location>
        <begin position="1"/>
        <end position="69"/>
    </location>
</feature>
<reference evidence="2" key="1">
    <citation type="submission" date="2023-11" db="EMBL/GenBank/DDBJ databases">
        <title>Genome assemblies of two species of porcelain crab, Petrolisthes cinctipes and Petrolisthes manimaculis (Anomura: Porcellanidae).</title>
        <authorList>
            <person name="Angst P."/>
        </authorList>
    </citation>
    <scope>NUCLEOTIDE SEQUENCE</scope>
    <source>
        <strain evidence="2">PB745_02</strain>
        <tissue evidence="2">Gill</tissue>
    </source>
</reference>
<evidence type="ECO:0000313" key="2">
    <source>
        <dbReference type="EMBL" id="KAK4295213.1"/>
    </source>
</evidence>
<evidence type="ECO:0000313" key="3">
    <source>
        <dbReference type="Proteomes" id="UP001292094"/>
    </source>
</evidence>
<evidence type="ECO:0000256" key="1">
    <source>
        <dbReference type="SAM" id="MobiDB-lite"/>
    </source>
</evidence>
<proteinExistence type="predicted"/>
<dbReference type="AlphaFoldDB" id="A0AAE1NS83"/>
<gene>
    <name evidence="2" type="ORF">Pmani_032192</name>
</gene>
<protein>
    <submittedName>
        <fullName evidence="2">Uncharacterized protein</fullName>
    </submittedName>
</protein>
<sequence>MNDGLWERHKLSRADQKPSGTSEGIRERAKTCGKERRRVGATEISDSSRPGLSHQPHTHGSPAVLSRMPGASTSLTSSFFFVGLFRVDAGGTGVS</sequence>